<dbReference type="Proteomes" id="UP000271683">
    <property type="component" value="Unassembled WGS sequence"/>
</dbReference>
<sequence>MPAILNPGAGQEKFRFSAPDAATALRPYVAHYWIVVWDLRGQDPYEQQVLPYPAINMTFKPGRCRIAGVPRGRFTEVLHDAGRVFGVRFQPGGFQPFLGAPVSSITDRFLAIEDVFGPSGRALAEAVLAADDDTAVAVMDEFLTARAPQQPESAAQLAAAIVARTAAEPGITRVDDLARAFDLTVRQLQRLFADYVGVGPKWVIRRHRLHEAAARATAGTRLDLGALAAELGYSDQAHLTRDFASMIGVPPSQYIQAQ</sequence>
<protein>
    <submittedName>
        <fullName evidence="5">AraC family transcriptional regulator</fullName>
    </submittedName>
</protein>
<dbReference type="InterPro" id="IPR046532">
    <property type="entry name" value="DUF6597"/>
</dbReference>
<dbReference type="SMART" id="SM00342">
    <property type="entry name" value="HTH_ARAC"/>
    <property type="match status" value="1"/>
</dbReference>
<dbReference type="InterPro" id="IPR050204">
    <property type="entry name" value="AraC_XylS_family_regulators"/>
</dbReference>
<dbReference type="RefSeq" id="WP_084557590.1">
    <property type="nucleotide sequence ID" value="NZ_RJKL01000001.1"/>
</dbReference>
<dbReference type="AlphaFoldDB" id="A0A3N1GPW0"/>
<evidence type="ECO:0000313" key="6">
    <source>
        <dbReference type="Proteomes" id="UP000271683"/>
    </source>
</evidence>
<dbReference type="PANTHER" id="PTHR46796">
    <property type="entry name" value="HTH-TYPE TRANSCRIPTIONAL ACTIVATOR RHAS-RELATED"/>
    <property type="match status" value="1"/>
</dbReference>
<keyword evidence="3" id="KW-0804">Transcription</keyword>
<reference evidence="5 6" key="1">
    <citation type="submission" date="2018-11" db="EMBL/GenBank/DDBJ databases">
        <title>Sequencing the genomes of 1000 actinobacteria strains.</title>
        <authorList>
            <person name="Klenk H.-P."/>
        </authorList>
    </citation>
    <scope>NUCLEOTIDE SEQUENCE [LARGE SCALE GENOMIC DNA]</scope>
    <source>
        <strain evidence="5 6">DSM 43634</strain>
    </source>
</reference>
<evidence type="ECO:0000256" key="2">
    <source>
        <dbReference type="ARBA" id="ARBA00023125"/>
    </source>
</evidence>
<dbReference type="GO" id="GO:0003700">
    <property type="term" value="F:DNA-binding transcription factor activity"/>
    <property type="evidence" value="ECO:0007669"/>
    <property type="project" value="InterPro"/>
</dbReference>
<comment type="caution">
    <text evidence="5">The sequence shown here is derived from an EMBL/GenBank/DDBJ whole genome shotgun (WGS) entry which is preliminary data.</text>
</comment>
<accession>A0A3N1GPW0</accession>
<dbReference type="EMBL" id="RJKL01000001">
    <property type="protein sequence ID" value="ROP32279.1"/>
    <property type="molecule type" value="Genomic_DNA"/>
</dbReference>
<keyword evidence="2" id="KW-0238">DNA-binding</keyword>
<organism evidence="5 6">
    <name type="scientific">Couchioplanes caeruleus</name>
    <dbReference type="NCBI Taxonomy" id="56438"/>
    <lineage>
        <taxon>Bacteria</taxon>
        <taxon>Bacillati</taxon>
        <taxon>Actinomycetota</taxon>
        <taxon>Actinomycetes</taxon>
        <taxon>Micromonosporales</taxon>
        <taxon>Micromonosporaceae</taxon>
        <taxon>Couchioplanes</taxon>
    </lineage>
</organism>
<dbReference type="InterPro" id="IPR018060">
    <property type="entry name" value="HTH_AraC"/>
</dbReference>
<evidence type="ECO:0000256" key="1">
    <source>
        <dbReference type="ARBA" id="ARBA00023015"/>
    </source>
</evidence>
<evidence type="ECO:0000313" key="5">
    <source>
        <dbReference type="EMBL" id="ROP32279.1"/>
    </source>
</evidence>
<evidence type="ECO:0000256" key="3">
    <source>
        <dbReference type="ARBA" id="ARBA00023163"/>
    </source>
</evidence>
<dbReference type="PROSITE" id="PS01124">
    <property type="entry name" value="HTH_ARAC_FAMILY_2"/>
    <property type="match status" value="1"/>
</dbReference>
<dbReference type="InterPro" id="IPR018062">
    <property type="entry name" value="HTH_AraC-typ_CS"/>
</dbReference>
<dbReference type="Pfam" id="PF20240">
    <property type="entry name" value="DUF6597"/>
    <property type="match status" value="1"/>
</dbReference>
<dbReference type="OrthoDB" id="2559672at2"/>
<dbReference type="Pfam" id="PF12833">
    <property type="entry name" value="HTH_18"/>
    <property type="match status" value="1"/>
</dbReference>
<dbReference type="Gene3D" id="1.10.10.60">
    <property type="entry name" value="Homeodomain-like"/>
    <property type="match status" value="1"/>
</dbReference>
<dbReference type="InterPro" id="IPR009057">
    <property type="entry name" value="Homeodomain-like_sf"/>
</dbReference>
<name>A0A3N1GPW0_9ACTN</name>
<proteinExistence type="predicted"/>
<evidence type="ECO:0000259" key="4">
    <source>
        <dbReference type="PROSITE" id="PS01124"/>
    </source>
</evidence>
<dbReference type="PANTHER" id="PTHR46796:SF15">
    <property type="entry name" value="BLL1074 PROTEIN"/>
    <property type="match status" value="1"/>
</dbReference>
<dbReference type="PROSITE" id="PS00041">
    <property type="entry name" value="HTH_ARAC_FAMILY_1"/>
    <property type="match status" value="1"/>
</dbReference>
<feature type="domain" description="HTH araC/xylS-type" evidence="4">
    <location>
        <begin position="156"/>
        <end position="257"/>
    </location>
</feature>
<dbReference type="SUPFAM" id="SSF46689">
    <property type="entry name" value="Homeodomain-like"/>
    <property type="match status" value="1"/>
</dbReference>
<keyword evidence="1" id="KW-0805">Transcription regulation</keyword>
<dbReference type="GO" id="GO:0043565">
    <property type="term" value="F:sequence-specific DNA binding"/>
    <property type="evidence" value="ECO:0007669"/>
    <property type="project" value="InterPro"/>
</dbReference>
<gene>
    <name evidence="5" type="ORF">EDD30_5216</name>
</gene>